<keyword evidence="2" id="KW-1185">Reference proteome</keyword>
<reference evidence="1" key="1">
    <citation type="submission" date="2021-06" db="EMBL/GenBank/DDBJ databases">
        <authorList>
            <person name="Kallberg Y."/>
            <person name="Tangrot J."/>
            <person name="Rosling A."/>
        </authorList>
    </citation>
    <scope>NUCLEOTIDE SEQUENCE</scope>
    <source>
        <strain evidence="1">IA702</strain>
    </source>
</reference>
<evidence type="ECO:0000313" key="2">
    <source>
        <dbReference type="Proteomes" id="UP000789572"/>
    </source>
</evidence>
<dbReference type="InterPro" id="IPR011009">
    <property type="entry name" value="Kinase-like_dom_sf"/>
</dbReference>
<dbReference type="AlphaFoldDB" id="A0A9N8ZRB9"/>
<dbReference type="Proteomes" id="UP000789572">
    <property type="component" value="Unassembled WGS sequence"/>
</dbReference>
<accession>A0A9N8ZRB9</accession>
<dbReference type="OrthoDB" id="3261131at2759"/>
<sequence length="394" mass="44873">MVPDGDQSKCAIVGRDLFHTQVEDFPRLPSTAAQPKNWKEFQEVDDPVILNYHPYMASGLPITLCEPIFADFQIGFRDCQVDKCDVDFAIELSCKMSYTFPDEDARKMAFCLLLSQYLKETFISYAFEKVSKAGKEVKPELGMGHACAYIQSSAYYIEFIRKFKQEASPVIKSRLPVFLLSLVGDSWCCLLEKAICEPLIPVGSQMASCVPRLEYIERFSDKRRVWLAEMHDEQGIKQTVIVKFVCKYSENAHRRCAELKIAPALESVVDIGYGWKIVIMEFLEGFVFLDKLAAGEIAMTQQAVLTAMNTLHKNGLVHGAVNILWRSGEVRFVDFDWADGEARYPGNMNPGINWANGVGLHKLIRIEHDQHLVKSIYKNVECTQKKLSEWHPDY</sequence>
<organism evidence="1 2">
    <name type="scientific">Paraglomus occultum</name>
    <dbReference type="NCBI Taxonomy" id="144539"/>
    <lineage>
        <taxon>Eukaryota</taxon>
        <taxon>Fungi</taxon>
        <taxon>Fungi incertae sedis</taxon>
        <taxon>Mucoromycota</taxon>
        <taxon>Glomeromycotina</taxon>
        <taxon>Glomeromycetes</taxon>
        <taxon>Paraglomerales</taxon>
        <taxon>Paraglomeraceae</taxon>
        <taxon>Paraglomus</taxon>
    </lineage>
</organism>
<dbReference type="SUPFAM" id="SSF56112">
    <property type="entry name" value="Protein kinase-like (PK-like)"/>
    <property type="match status" value="1"/>
</dbReference>
<gene>
    <name evidence="1" type="ORF">POCULU_LOCUS2733</name>
</gene>
<comment type="caution">
    <text evidence="1">The sequence shown here is derived from an EMBL/GenBank/DDBJ whole genome shotgun (WGS) entry which is preliminary data.</text>
</comment>
<proteinExistence type="predicted"/>
<protein>
    <submittedName>
        <fullName evidence="1">7532_t:CDS:1</fullName>
    </submittedName>
</protein>
<name>A0A9N8ZRB9_9GLOM</name>
<dbReference type="EMBL" id="CAJVPJ010000269">
    <property type="protein sequence ID" value="CAG8504226.1"/>
    <property type="molecule type" value="Genomic_DNA"/>
</dbReference>
<evidence type="ECO:0000313" key="1">
    <source>
        <dbReference type="EMBL" id="CAG8504226.1"/>
    </source>
</evidence>